<evidence type="ECO:0000256" key="5">
    <source>
        <dbReference type="ARBA" id="ARBA00023242"/>
    </source>
</evidence>
<evidence type="ECO:0000256" key="2">
    <source>
        <dbReference type="ARBA" id="ARBA00007815"/>
    </source>
</evidence>
<proteinExistence type="inferred from homology"/>
<organism evidence="9 10">
    <name type="scientific">Piptocephalis cylindrospora</name>
    <dbReference type="NCBI Taxonomy" id="1907219"/>
    <lineage>
        <taxon>Eukaryota</taxon>
        <taxon>Fungi</taxon>
        <taxon>Fungi incertae sedis</taxon>
        <taxon>Zoopagomycota</taxon>
        <taxon>Zoopagomycotina</taxon>
        <taxon>Zoopagomycetes</taxon>
        <taxon>Zoopagales</taxon>
        <taxon>Piptocephalidaceae</taxon>
        <taxon>Piptocephalis</taxon>
    </lineage>
</organism>
<dbReference type="Pfam" id="PF08784">
    <property type="entry name" value="RPA_C"/>
    <property type="match status" value="1"/>
</dbReference>
<dbReference type="Proteomes" id="UP000267251">
    <property type="component" value="Unassembled WGS sequence"/>
</dbReference>
<feature type="region of interest" description="Disordered" evidence="6">
    <location>
        <begin position="185"/>
        <end position="223"/>
    </location>
</feature>
<dbReference type="SUPFAM" id="SSF50249">
    <property type="entry name" value="Nucleic acid-binding proteins"/>
    <property type="match status" value="1"/>
</dbReference>
<comment type="similarity">
    <text evidence="2">Belongs to the replication factor A protein 2 family.</text>
</comment>
<keyword evidence="10" id="KW-1185">Reference proteome</keyword>
<gene>
    <name evidence="9" type="ORF">BJ684DRAFT_19271</name>
</gene>
<evidence type="ECO:0000313" key="9">
    <source>
        <dbReference type="EMBL" id="RKP14308.1"/>
    </source>
</evidence>
<dbReference type="PANTHER" id="PTHR13989">
    <property type="entry name" value="REPLICATION PROTEIN A-RELATED"/>
    <property type="match status" value="1"/>
</dbReference>
<name>A0A4P9Y5K1_9FUNG</name>
<dbReference type="GO" id="GO:0000724">
    <property type="term" value="P:double-strand break repair via homologous recombination"/>
    <property type="evidence" value="ECO:0007669"/>
    <property type="project" value="TreeGrafter"/>
</dbReference>
<keyword evidence="4" id="KW-0238">DNA-binding</keyword>
<dbReference type="OrthoDB" id="25571at2759"/>
<evidence type="ECO:0008006" key="11">
    <source>
        <dbReference type="Google" id="ProtNLM"/>
    </source>
</evidence>
<dbReference type="FunFam" id="1.10.10.10:FF:000168">
    <property type="entry name" value="Replication protein A 32 kDa subunit"/>
    <property type="match status" value="1"/>
</dbReference>
<dbReference type="InterPro" id="IPR036388">
    <property type="entry name" value="WH-like_DNA-bd_sf"/>
</dbReference>
<dbReference type="InterPro" id="IPR012340">
    <property type="entry name" value="NA-bd_OB-fold"/>
</dbReference>
<dbReference type="EMBL" id="KZ987853">
    <property type="protein sequence ID" value="RKP14308.1"/>
    <property type="molecule type" value="Genomic_DNA"/>
</dbReference>
<dbReference type="Gene3D" id="1.10.10.10">
    <property type="entry name" value="Winged helix-like DNA-binding domain superfamily/Winged helix DNA-binding domain"/>
    <property type="match status" value="1"/>
</dbReference>
<dbReference type="PIRSF" id="PIRSF036949">
    <property type="entry name" value="RPA32"/>
    <property type="match status" value="1"/>
</dbReference>
<evidence type="ECO:0000259" key="8">
    <source>
        <dbReference type="Pfam" id="PF08784"/>
    </source>
</evidence>
<sequence length="292" mass="31196">MSGFNNQYNQNFSPSNREGGGGGGFFTSPYGNSQGTSESPSTRKSGPPSQSLHAVTIKQLQDAVQPQADLPFRVDNHDLSNVTIVGVVRAIGEHPMYISYTIEDGTSSIDAQLWGSTDDPDFNQGQSKPTVAEGTYVRVIGNVRATGNKRALRAHMIRPITDHNVITQHYLKCIFIHLHYTRGPPSSQSGNGGMAPHSTSGFPSGPGMGPGTGSGMGSMMIDPTDNLNTIQRQVLTTVKGNAAQADGMHVQEITRLLNLPLPVVRDAVKALTDDGLLYATVDDDHVNVTDPN</sequence>
<dbReference type="InterPro" id="IPR004365">
    <property type="entry name" value="NA-bd_OB_tRNA"/>
</dbReference>
<dbReference type="InterPro" id="IPR036390">
    <property type="entry name" value="WH_DNA-bd_sf"/>
</dbReference>
<dbReference type="GO" id="GO:0035861">
    <property type="term" value="C:site of double-strand break"/>
    <property type="evidence" value="ECO:0007669"/>
    <property type="project" value="TreeGrafter"/>
</dbReference>
<dbReference type="Pfam" id="PF01336">
    <property type="entry name" value="tRNA_anti-codon"/>
    <property type="match status" value="1"/>
</dbReference>
<evidence type="ECO:0000259" key="7">
    <source>
        <dbReference type="Pfam" id="PF01336"/>
    </source>
</evidence>
<evidence type="ECO:0000313" key="10">
    <source>
        <dbReference type="Proteomes" id="UP000267251"/>
    </source>
</evidence>
<dbReference type="SUPFAM" id="SSF46785">
    <property type="entry name" value="Winged helix' DNA-binding domain"/>
    <property type="match status" value="1"/>
</dbReference>
<keyword evidence="5" id="KW-0539">Nucleus</keyword>
<evidence type="ECO:0000256" key="1">
    <source>
        <dbReference type="ARBA" id="ARBA00004123"/>
    </source>
</evidence>
<feature type="domain" description="OB" evidence="7">
    <location>
        <begin position="82"/>
        <end position="158"/>
    </location>
</feature>
<dbReference type="AlphaFoldDB" id="A0A4P9Y5K1"/>
<keyword evidence="3" id="KW-0235">DNA replication</keyword>
<dbReference type="GO" id="GO:0006260">
    <property type="term" value="P:DNA replication"/>
    <property type="evidence" value="ECO:0007669"/>
    <property type="project" value="UniProtKB-KW"/>
</dbReference>
<feature type="domain" description="Replication protein A C-terminal" evidence="8">
    <location>
        <begin position="177"/>
        <end position="284"/>
    </location>
</feature>
<evidence type="ECO:0000256" key="4">
    <source>
        <dbReference type="ARBA" id="ARBA00023125"/>
    </source>
</evidence>
<dbReference type="InterPro" id="IPR014892">
    <property type="entry name" value="RPA_C"/>
</dbReference>
<dbReference type="GO" id="GO:0000781">
    <property type="term" value="C:chromosome, telomeric region"/>
    <property type="evidence" value="ECO:0007669"/>
    <property type="project" value="TreeGrafter"/>
</dbReference>
<evidence type="ECO:0000256" key="3">
    <source>
        <dbReference type="ARBA" id="ARBA00022705"/>
    </source>
</evidence>
<dbReference type="PANTHER" id="PTHR13989:SF16">
    <property type="entry name" value="REPLICATION PROTEIN A2"/>
    <property type="match status" value="1"/>
</dbReference>
<dbReference type="InterPro" id="IPR040260">
    <property type="entry name" value="RFA2-like"/>
</dbReference>
<accession>A0A4P9Y5K1</accession>
<comment type="subcellular location">
    <subcellularLocation>
        <location evidence="1">Nucleus</location>
    </subcellularLocation>
</comment>
<dbReference type="GO" id="GO:0006289">
    <property type="term" value="P:nucleotide-excision repair"/>
    <property type="evidence" value="ECO:0007669"/>
    <property type="project" value="TreeGrafter"/>
</dbReference>
<evidence type="ECO:0000256" key="6">
    <source>
        <dbReference type="SAM" id="MobiDB-lite"/>
    </source>
</evidence>
<feature type="compositionally biased region" description="Polar residues" evidence="6">
    <location>
        <begin position="1"/>
        <end position="16"/>
    </location>
</feature>
<dbReference type="CDD" id="cd04478">
    <property type="entry name" value="RPA2_DBD_D"/>
    <property type="match status" value="1"/>
</dbReference>
<protein>
    <recommendedName>
        <fullName evidence="11">Replication protein A C-terminal domain-containing protein</fullName>
    </recommendedName>
</protein>
<reference evidence="10" key="1">
    <citation type="journal article" date="2018" name="Nat. Microbiol.">
        <title>Leveraging single-cell genomics to expand the fungal tree of life.</title>
        <authorList>
            <person name="Ahrendt S.R."/>
            <person name="Quandt C.A."/>
            <person name="Ciobanu D."/>
            <person name="Clum A."/>
            <person name="Salamov A."/>
            <person name="Andreopoulos B."/>
            <person name="Cheng J.F."/>
            <person name="Woyke T."/>
            <person name="Pelin A."/>
            <person name="Henrissat B."/>
            <person name="Reynolds N.K."/>
            <person name="Benny G.L."/>
            <person name="Smith M.E."/>
            <person name="James T.Y."/>
            <person name="Grigoriev I.V."/>
        </authorList>
    </citation>
    <scope>NUCLEOTIDE SEQUENCE [LARGE SCALE GENOMIC DNA]</scope>
</reference>
<dbReference type="Gene3D" id="2.40.50.140">
    <property type="entry name" value="Nucleic acid-binding proteins"/>
    <property type="match status" value="1"/>
</dbReference>
<feature type="region of interest" description="Disordered" evidence="6">
    <location>
        <begin position="1"/>
        <end position="52"/>
    </location>
</feature>
<dbReference type="InterPro" id="IPR014646">
    <property type="entry name" value="Rfa2/RPA32"/>
</dbReference>
<dbReference type="GO" id="GO:0003697">
    <property type="term" value="F:single-stranded DNA binding"/>
    <property type="evidence" value="ECO:0007669"/>
    <property type="project" value="TreeGrafter"/>
</dbReference>
<feature type="compositionally biased region" description="Gly residues" evidence="6">
    <location>
        <begin position="204"/>
        <end position="216"/>
    </location>
</feature>
<feature type="compositionally biased region" description="Polar residues" evidence="6">
    <location>
        <begin position="29"/>
        <end position="52"/>
    </location>
</feature>
<dbReference type="GO" id="GO:0005662">
    <property type="term" value="C:DNA replication factor A complex"/>
    <property type="evidence" value="ECO:0007669"/>
    <property type="project" value="TreeGrafter"/>
</dbReference>